<dbReference type="CDD" id="cd16936">
    <property type="entry name" value="HATPase_RsbW-like"/>
    <property type="match status" value="1"/>
</dbReference>
<keyword evidence="1" id="KW-0418">Kinase</keyword>
<evidence type="ECO:0000259" key="2">
    <source>
        <dbReference type="Pfam" id="PF13581"/>
    </source>
</evidence>
<keyword evidence="4" id="KW-1185">Reference proteome</keyword>
<proteinExistence type="predicted"/>
<accession>A0ABQ2WV84</accession>
<gene>
    <name evidence="3" type="ORF">GCM10010383_01710</name>
</gene>
<dbReference type="Gene3D" id="3.30.565.10">
    <property type="entry name" value="Histidine kinase-like ATPase, C-terminal domain"/>
    <property type="match status" value="1"/>
</dbReference>
<evidence type="ECO:0000313" key="3">
    <source>
        <dbReference type="EMBL" id="GGW78023.1"/>
    </source>
</evidence>
<dbReference type="PANTHER" id="PTHR35526:SF3">
    <property type="entry name" value="ANTI-SIGMA-F FACTOR RSBW"/>
    <property type="match status" value="1"/>
</dbReference>
<evidence type="ECO:0000313" key="4">
    <source>
        <dbReference type="Proteomes" id="UP000617743"/>
    </source>
</evidence>
<dbReference type="PANTHER" id="PTHR35526">
    <property type="entry name" value="ANTI-SIGMA-F FACTOR RSBW-RELATED"/>
    <property type="match status" value="1"/>
</dbReference>
<reference evidence="4" key="1">
    <citation type="journal article" date="2019" name="Int. J. Syst. Evol. Microbiol.">
        <title>The Global Catalogue of Microorganisms (GCM) 10K type strain sequencing project: providing services to taxonomists for standard genome sequencing and annotation.</title>
        <authorList>
            <consortium name="The Broad Institute Genomics Platform"/>
            <consortium name="The Broad Institute Genome Sequencing Center for Infectious Disease"/>
            <person name="Wu L."/>
            <person name="Ma J."/>
        </authorList>
    </citation>
    <scope>NUCLEOTIDE SEQUENCE [LARGE SCALE GENOMIC DNA]</scope>
    <source>
        <strain evidence="4">JCM 4866</strain>
    </source>
</reference>
<dbReference type="RefSeq" id="WP_190048137.1">
    <property type="nucleotide sequence ID" value="NZ_BMWC01000001.1"/>
</dbReference>
<dbReference type="EMBL" id="BMWC01000001">
    <property type="protein sequence ID" value="GGW78023.1"/>
    <property type="molecule type" value="Genomic_DNA"/>
</dbReference>
<dbReference type="Pfam" id="PF13581">
    <property type="entry name" value="HATPase_c_2"/>
    <property type="match status" value="1"/>
</dbReference>
<dbReference type="InterPro" id="IPR003594">
    <property type="entry name" value="HATPase_dom"/>
</dbReference>
<keyword evidence="1" id="KW-0808">Transferase</keyword>
<dbReference type="InterPro" id="IPR036890">
    <property type="entry name" value="HATPase_C_sf"/>
</dbReference>
<evidence type="ECO:0000256" key="1">
    <source>
        <dbReference type="ARBA" id="ARBA00022527"/>
    </source>
</evidence>
<sequence>MSHDNCLPRTEWDVSFAAEPREVSALRRIMRLHLLHWGLPNVIETAQLCVSELVSNVIRHVGVGAPTTLAVSMNGTNLRLEVRDPAADELPTVVPVAAEAEWGRGIAIIDAVAESWGVCLTSSGKTTWCELATALTSPHGHVRDHRVQRADALLVSYSTEVARFTGAGDSLVAQATEGAVNLIADLLHWLEAHGLDPEAELDRALASFEAVSAARR</sequence>
<comment type="caution">
    <text evidence="3">The sequence shown here is derived from an EMBL/GenBank/DDBJ whole genome shotgun (WGS) entry which is preliminary data.</text>
</comment>
<dbReference type="SUPFAM" id="SSF55874">
    <property type="entry name" value="ATPase domain of HSP90 chaperone/DNA topoisomerase II/histidine kinase"/>
    <property type="match status" value="1"/>
</dbReference>
<feature type="domain" description="Histidine kinase/HSP90-like ATPase" evidence="2">
    <location>
        <begin position="16"/>
        <end position="116"/>
    </location>
</feature>
<dbReference type="Proteomes" id="UP000617743">
    <property type="component" value="Unassembled WGS sequence"/>
</dbReference>
<dbReference type="InterPro" id="IPR050267">
    <property type="entry name" value="Anti-sigma-factor_SerPK"/>
</dbReference>
<protein>
    <recommendedName>
        <fullName evidence="2">Histidine kinase/HSP90-like ATPase domain-containing protein</fullName>
    </recommendedName>
</protein>
<name>A0ABQ2WV84_9ACTN</name>
<organism evidence="3 4">
    <name type="scientific">Streptomyces lomondensis</name>
    <dbReference type="NCBI Taxonomy" id="68229"/>
    <lineage>
        <taxon>Bacteria</taxon>
        <taxon>Bacillati</taxon>
        <taxon>Actinomycetota</taxon>
        <taxon>Actinomycetes</taxon>
        <taxon>Kitasatosporales</taxon>
        <taxon>Streptomycetaceae</taxon>
        <taxon>Streptomyces</taxon>
    </lineage>
</organism>
<keyword evidence="1" id="KW-0723">Serine/threonine-protein kinase</keyword>